<dbReference type="Proteomes" id="UP000046392">
    <property type="component" value="Unplaced"/>
</dbReference>
<evidence type="ECO:0000313" key="2">
    <source>
        <dbReference type="WBParaSite" id="SPAL_0000521300.1"/>
    </source>
</evidence>
<keyword evidence="1" id="KW-1185">Reference proteome</keyword>
<dbReference type="AlphaFoldDB" id="A0A0N5BGW3"/>
<reference evidence="2" key="1">
    <citation type="submission" date="2017-02" db="UniProtKB">
        <authorList>
            <consortium name="WormBaseParasite"/>
        </authorList>
    </citation>
    <scope>IDENTIFICATION</scope>
</reference>
<accession>A0A0N5BGW3</accession>
<name>A0A0N5BGW3_STREA</name>
<organism evidence="1 2">
    <name type="scientific">Strongyloides papillosus</name>
    <name type="common">Intestinal threadworm</name>
    <dbReference type="NCBI Taxonomy" id="174720"/>
    <lineage>
        <taxon>Eukaryota</taxon>
        <taxon>Metazoa</taxon>
        <taxon>Ecdysozoa</taxon>
        <taxon>Nematoda</taxon>
        <taxon>Chromadorea</taxon>
        <taxon>Rhabditida</taxon>
        <taxon>Tylenchina</taxon>
        <taxon>Panagrolaimomorpha</taxon>
        <taxon>Strongyloidoidea</taxon>
        <taxon>Strongyloididae</taxon>
        <taxon>Strongyloides</taxon>
    </lineage>
</organism>
<evidence type="ECO:0000313" key="1">
    <source>
        <dbReference type="Proteomes" id="UP000046392"/>
    </source>
</evidence>
<protein>
    <submittedName>
        <fullName evidence="2">EGF-like domain-containing protein</fullName>
    </submittedName>
</protein>
<dbReference type="WBParaSite" id="SPAL_0000521300.1">
    <property type="protein sequence ID" value="SPAL_0000521300.1"/>
    <property type="gene ID" value="SPAL_0000521300"/>
</dbReference>
<proteinExistence type="predicted"/>
<sequence>MQDYETINYKVTINYCIKHSKKYGMVNEKNLKDGLNMISKRTCIEFVRKPSCEEKKKTCIKKCSSKRPKKCGKKSGKKPKRKCIEICTVWNKTDECECPTGFTGKKCEWPEQSDHGCPKSFEIVSNTSYTTLLFKGKKNCTVVLEAIKNYKIYILMEQLICKRILPCFEGTCLQLKFQADKALTGYCICGNDDGRWFTTHNNKAVIKYSGLDDSHFARVKYYLGPYYY</sequence>